<protein>
    <recommendedName>
        <fullName evidence="1">Rhodanese domain-containing protein</fullName>
    </recommendedName>
</protein>
<dbReference type="CDD" id="cd00158">
    <property type="entry name" value="RHOD"/>
    <property type="match status" value="1"/>
</dbReference>
<dbReference type="STRING" id="1799789.AX660_16885"/>
<dbReference type="SMART" id="SM00450">
    <property type="entry name" value="RHOD"/>
    <property type="match status" value="1"/>
</dbReference>
<sequence length="103" mass="11222">MVFYAQAQAQDVDLAQTLVIDVRTQEEWQDAHLDDAKLIPWEGIVAETDKLGLDKKQAIALFCRSGNRAGKAMALLNAAGYSNVVNLGSLEQAAQALEKPITH</sequence>
<evidence type="ECO:0000313" key="3">
    <source>
        <dbReference type="Proteomes" id="UP000070299"/>
    </source>
</evidence>
<evidence type="ECO:0000313" key="2">
    <source>
        <dbReference type="EMBL" id="KXI28390.1"/>
    </source>
</evidence>
<dbReference type="EMBL" id="LSNE01000007">
    <property type="protein sequence ID" value="KXI28390.1"/>
    <property type="molecule type" value="Genomic_DNA"/>
</dbReference>
<keyword evidence="3" id="KW-1185">Reference proteome</keyword>
<dbReference type="SUPFAM" id="SSF52821">
    <property type="entry name" value="Rhodanese/Cell cycle control phosphatase"/>
    <property type="match status" value="1"/>
</dbReference>
<dbReference type="InterPro" id="IPR036873">
    <property type="entry name" value="Rhodanese-like_dom_sf"/>
</dbReference>
<dbReference type="InterPro" id="IPR001763">
    <property type="entry name" value="Rhodanese-like_dom"/>
</dbReference>
<dbReference type="Gene3D" id="3.40.250.10">
    <property type="entry name" value="Rhodanese-like domain"/>
    <property type="match status" value="1"/>
</dbReference>
<dbReference type="PANTHER" id="PTHR43031:SF1">
    <property type="entry name" value="PYRIDINE NUCLEOTIDE-DISULPHIDE OXIDOREDUCTASE"/>
    <property type="match status" value="1"/>
</dbReference>
<reference evidence="3" key="1">
    <citation type="submission" date="2016-02" db="EMBL/GenBank/DDBJ databases">
        <authorList>
            <person name="Schultz-Johansen M."/>
            <person name="Glaring M.A."/>
            <person name="Bech P.K."/>
            <person name="Stougaard P."/>
        </authorList>
    </citation>
    <scope>NUCLEOTIDE SEQUENCE [LARGE SCALE GENOMIC DNA]</scope>
    <source>
        <strain evidence="3">S66</strain>
    </source>
</reference>
<feature type="domain" description="Rhodanese" evidence="1">
    <location>
        <begin position="13"/>
        <end position="99"/>
    </location>
</feature>
<accession>A0A135ZZQ8</accession>
<dbReference type="Proteomes" id="UP000070299">
    <property type="component" value="Unassembled WGS sequence"/>
</dbReference>
<dbReference type="Pfam" id="PF00581">
    <property type="entry name" value="Rhodanese"/>
    <property type="match status" value="1"/>
</dbReference>
<dbReference type="PROSITE" id="PS50206">
    <property type="entry name" value="RHODANESE_3"/>
    <property type="match status" value="1"/>
</dbReference>
<dbReference type="InterPro" id="IPR050229">
    <property type="entry name" value="GlpE_sulfurtransferase"/>
</dbReference>
<dbReference type="AlphaFoldDB" id="A0A135ZZQ8"/>
<organism evidence="2 3">
    <name type="scientific">Paraglaciecola hydrolytica</name>
    <dbReference type="NCBI Taxonomy" id="1799789"/>
    <lineage>
        <taxon>Bacteria</taxon>
        <taxon>Pseudomonadati</taxon>
        <taxon>Pseudomonadota</taxon>
        <taxon>Gammaproteobacteria</taxon>
        <taxon>Alteromonadales</taxon>
        <taxon>Alteromonadaceae</taxon>
        <taxon>Paraglaciecola</taxon>
    </lineage>
</organism>
<proteinExistence type="predicted"/>
<name>A0A135ZZQ8_9ALTE</name>
<comment type="caution">
    <text evidence="2">The sequence shown here is derived from an EMBL/GenBank/DDBJ whole genome shotgun (WGS) entry which is preliminary data.</text>
</comment>
<gene>
    <name evidence="2" type="ORF">AX660_16885</name>
</gene>
<dbReference type="PANTHER" id="PTHR43031">
    <property type="entry name" value="FAD-DEPENDENT OXIDOREDUCTASE"/>
    <property type="match status" value="1"/>
</dbReference>
<evidence type="ECO:0000259" key="1">
    <source>
        <dbReference type="PROSITE" id="PS50206"/>
    </source>
</evidence>